<evidence type="ECO:0008006" key="3">
    <source>
        <dbReference type="Google" id="ProtNLM"/>
    </source>
</evidence>
<dbReference type="OrthoDB" id="2938920at2"/>
<dbReference type="Proteomes" id="UP000199031">
    <property type="component" value="Unassembled WGS sequence"/>
</dbReference>
<sequence length="290" mass="34206">MKNIVIAPCGNKSDMFYKHWLDQKEIKNFDLCLLFYHEEINDPGLYKDADYFFHLKDFKYHMLHKLFTEVQPAWLQQYDYFYFLDDDIKIDTQHINKMFALSAVFDSWISQASLSKNSYCSWPMFKTQDDSFCRFVGQIEVMAPLFKADALIKCLPSFTGNKSSWGVDSVWSKILDYPEDKLIVFDCITMEHTQPVGGGELYQKIGVDPKEDWENITKAFGAKKQNYKEYGRLAIINKDHYLFNFLGIKGKEFFRTLQRHVNDYDLPSRVKSWFNKLNNSLNIGQNKKNL</sequence>
<proteinExistence type="predicted"/>
<evidence type="ECO:0000313" key="1">
    <source>
        <dbReference type="EMBL" id="SFP94592.1"/>
    </source>
</evidence>
<organism evidence="1 2">
    <name type="scientific">Parafilimonas terrae</name>
    <dbReference type="NCBI Taxonomy" id="1465490"/>
    <lineage>
        <taxon>Bacteria</taxon>
        <taxon>Pseudomonadati</taxon>
        <taxon>Bacteroidota</taxon>
        <taxon>Chitinophagia</taxon>
        <taxon>Chitinophagales</taxon>
        <taxon>Chitinophagaceae</taxon>
        <taxon>Parafilimonas</taxon>
    </lineage>
</organism>
<reference evidence="1 2" key="1">
    <citation type="submission" date="2016-10" db="EMBL/GenBank/DDBJ databases">
        <authorList>
            <person name="de Groot N.N."/>
        </authorList>
    </citation>
    <scope>NUCLEOTIDE SEQUENCE [LARGE SCALE GENOMIC DNA]</scope>
    <source>
        <strain evidence="1 2">DSM 28286</strain>
    </source>
</reference>
<dbReference type="STRING" id="1465490.SAMN05444277_103290"/>
<keyword evidence="2" id="KW-1185">Reference proteome</keyword>
<evidence type="ECO:0000313" key="2">
    <source>
        <dbReference type="Proteomes" id="UP000199031"/>
    </source>
</evidence>
<accession>A0A1I5UH60</accession>
<gene>
    <name evidence="1" type="ORF">SAMN05444277_103290</name>
</gene>
<dbReference type="EMBL" id="FOXQ01000003">
    <property type="protein sequence ID" value="SFP94592.1"/>
    <property type="molecule type" value="Genomic_DNA"/>
</dbReference>
<dbReference type="RefSeq" id="WP_090657003.1">
    <property type="nucleotide sequence ID" value="NZ_FOXQ01000003.1"/>
</dbReference>
<dbReference type="AlphaFoldDB" id="A0A1I5UH60"/>
<protein>
    <recommendedName>
        <fullName evidence="3">DUF707 domain-containing protein</fullName>
    </recommendedName>
</protein>
<name>A0A1I5UH60_9BACT</name>